<comment type="subcellular location">
    <subcellularLocation>
        <location evidence="1 14">Cytoplasm</location>
    </subcellularLocation>
</comment>
<proteinExistence type="inferred from homology"/>
<evidence type="ECO:0000256" key="4">
    <source>
        <dbReference type="ARBA" id="ARBA00022490"/>
    </source>
</evidence>
<evidence type="ECO:0000313" key="19">
    <source>
        <dbReference type="EMBL" id="ADH63556.1"/>
    </source>
</evidence>
<comment type="catalytic activity">
    <reaction evidence="13 14">
        <text>UDP-N-acetyl-alpha-D-muramate + L-alanine + ATP = UDP-N-acetyl-alpha-D-muramoyl-L-alanine + ADP + phosphate + H(+)</text>
        <dbReference type="Rhea" id="RHEA:23372"/>
        <dbReference type="ChEBI" id="CHEBI:15378"/>
        <dbReference type="ChEBI" id="CHEBI:30616"/>
        <dbReference type="ChEBI" id="CHEBI:43474"/>
        <dbReference type="ChEBI" id="CHEBI:57972"/>
        <dbReference type="ChEBI" id="CHEBI:70757"/>
        <dbReference type="ChEBI" id="CHEBI:83898"/>
        <dbReference type="ChEBI" id="CHEBI:456216"/>
        <dbReference type="EC" id="6.3.2.8"/>
    </reaction>
</comment>
<dbReference type="PANTHER" id="PTHR43445">
    <property type="entry name" value="UDP-N-ACETYLMURAMATE--L-ALANINE LIGASE-RELATED"/>
    <property type="match status" value="1"/>
</dbReference>
<keyword evidence="12 14" id="KW-0961">Cell wall biogenesis/degradation</keyword>
<protein>
    <recommendedName>
        <fullName evidence="3 14">UDP-N-acetylmuramate--L-alanine ligase</fullName>
        <ecNumber evidence="3 14">6.3.2.8</ecNumber>
    </recommendedName>
    <alternativeName>
        <fullName evidence="14">UDP-N-acetylmuramoyl-L-alanine synthetase</fullName>
    </alternativeName>
</protein>
<comment type="pathway">
    <text evidence="2 14">Cell wall biogenesis; peptidoglycan biosynthesis.</text>
</comment>
<evidence type="ECO:0000256" key="3">
    <source>
        <dbReference type="ARBA" id="ARBA00012211"/>
    </source>
</evidence>
<dbReference type="GO" id="GO:0051301">
    <property type="term" value="P:cell division"/>
    <property type="evidence" value="ECO:0007669"/>
    <property type="project" value="UniProtKB-KW"/>
</dbReference>
<keyword evidence="8 14" id="KW-0067">ATP-binding</keyword>
<evidence type="ECO:0000256" key="11">
    <source>
        <dbReference type="ARBA" id="ARBA00023306"/>
    </source>
</evidence>
<comment type="similarity">
    <text evidence="14">Belongs to the MurCDEF family.</text>
</comment>
<keyword evidence="15" id="KW-0812">Transmembrane</keyword>
<evidence type="ECO:0000256" key="12">
    <source>
        <dbReference type="ARBA" id="ARBA00023316"/>
    </source>
</evidence>
<dbReference type="HOGENOM" id="CLU_028104_2_1_0"/>
<dbReference type="Gene3D" id="3.40.50.720">
    <property type="entry name" value="NAD(P)-binding Rossmann-like Domain"/>
    <property type="match status" value="1"/>
</dbReference>
<evidence type="ECO:0000256" key="1">
    <source>
        <dbReference type="ARBA" id="ARBA00004496"/>
    </source>
</evidence>
<dbReference type="InterPro" id="IPR013221">
    <property type="entry name" value="Mur_ligase_cen"/>
</dbReference>
<feature type="domain" description="Mur ligase central" evidence="18">
    <location>
        <begin position="116"/>
        <end position="297"/>
    </location>
</feature>
<dbReference type="SUPFAM" id="SSF53623">
    <property type="entry name" value="MurD-like peptide ligases, catalytic domain"/>
    <property type="match status" value="1"/>
</dbReference>
<evidence type="ECO:0000256" key="2">
    <source>
        <dbReference type="ARBA" id="ARBA00004752"/>
    </source>
</evidence>
<accession>D7BFK3</accession>
<dbReference type="Gene3D" id="3.40.1190.10">
    <property type="entry name" value="Mur-like, catalytic domain"/>
    <property type="match status" value="1"/>
</dbReference>
<dbReference type="InterPro" id="IPR005758">
    <property type="entry name" value="UDP-N-AcMur_Ala_ligase_MurC"/>
</dbReference>
<feature type="transmembrane region" description="Helical" evidence="15">
    <location>
        <begin position="12"/>
        <end position="32"/>
    </location>
</feature>
<keyword evidence="5 14" id="KW-0436">Ligase</keyword>
<dbReference type="NCBIfam" id="TIGR01082">
    <property type="entry name" value="murC"/>
    <property type="match status" value="1"/>
</dbReference>
<keyword evidence="6 14" id="KW-0132">Cell division</keyword>
<gene>
    <name evidence="14" type="primary">murC</name>
    <name evidence="19" type="ordered locus">Mesil_1671</name>
</gene>
<evidence type="ECO:0000313" key="20">
    <source>
        <dbReference type="Proteomes" id="UP000001916"/>
    </source>
</evidence>
<dbReference type="GO" id="GO:0005737">
    <property type="term" value="C:cytoplasm"/>
    <property type="evidence" value="ECO:0007669"/>
    <property type="project" value="UniProtKB-SubCell"/>
</dbReference>
<evidence type="ECO:0000256" key="8">
    <source>
        <dbReference type="ARBA" id="ARBA00022840"/>
    </source>
</evidence>
<feature type="domain" description="Mur ligase C-terminal" evidence="17">
    <location>
        <begin position="319"/>
        <end position="446"/>
    </location>
</feature>
<evidence type="ECO:0000259" key="16">
    <source>
        <dbReference type="Pfam" id="PF01225"/>
    </source>
</evidence>
<dbReference type="GO" id="GO:0009252">
    <property type="term" value="P:peptidoglycan biosynthetic process"/>
    <property type="evidence" value="ECO:0007669"/>
    <property type="project" value="UniProtKB-UniRule"/>
</dbReference>
<organism evidence="19 20">
    <name type="scientific">Allomeiothermus silvanus (strain ATCC 700542 / DSM 9946 / NBRC 106475 / NCIMB 13440 / VI-R2)</name>
    <name type="common">Thermus silvanus</name>
    <dbReference type="NCBI Taxonomy" id="526227"/>
    <lineage>
        <taxon>Bacteria</taxon>
        <taxon>Thermotogati</taxon>
        <taxon>Deinococcota</taxon>
        <taxon>Deinococci</taxon>
        <taxon>Thermales</taxon>
        <taxon>Thermaceae</taxon>
        <taxon>Allomeiothermus</taxon>
    </lineage>
</organism>
<keyword evidence="7 14" id="KW-0547">Nucleotide-binding</keyword>
<dbReference type="Proteomes" id="UP000001916">
    <property type="component" value="Chromosome"/>
</dbReference>
<feature type="domain" description="Mur ligase N-terminal catalytic" evidence="16">
    <location>
        <begin position="13"/>
        <end position="109"/>
    </location>
</feature>
<dbReference type="KEGG" id="msv:Mesil_1671"/>
<dbReference type="eggNOG" id="COG0773">
    <property type="taxonomic scope" value="Bacteria"/>
</dbReference>
<keyword evidence="15" id="KW-0472">Membrane</keyword>
<name>D7BFK3_ALLS1</name>
<dbReference type="AlphaFoldDB" id="D7BFK3"/>
<dbReference type="GO" id="GO:0005524">
    <property type="term" value="F:ATP binding"/>
    <property type="evidence" value="ECO:0007669"/>
    <property type="project" value="UniProtKB-UniRule"/>
</dbReference>
<keyword evidence="9 14" id="KW-0133">Cell shape</keyword>
<keyword evidence="15" id="KW-1133">Transmembrane helix</keyword>
<dbReference type="SUPFAM" id="SSF53244">
    <property type="entry name" value="MurD-like peptide ligases, peptide-binding domain"/>
    <property type="match status" value="1"/>
</dbReference>
<keyword evidence="20" id="KW-1185">Reference proteome</keyword>
<dbReference type="InterPro" id="IPR050061">
    <property type="entry name" value="MurCDEF_pg_biosynth"/>
</dbReference>
<evidence type="ECO:0000256" key="14">
    <source>
        <dbReference type="HAMAP-Rule" id="MF_00046"/>
    </source>
</evidence>
<evidence type="ECO:0000256" key="5">
    <source>
        <dbReference type="ARBA" id="ARBA00022598"/>
    </source>
</evidence>
<evidence type="ECO:0000256" key="15">
    <source>
        <dbReference type="SAM" id="Phobius"/>
    </source>
</evidence>
<dbReference type="InterPro" id="IPR000713">
    <property type="entry name" value="Mur_ligase_N"/>
</dbReference>
<dbReference type="PANTHER" id="PTHR43445:SF3">
    <property type="entry name" value="UDP-N-ACETYLMURAMATE--L-ALANINE LIGASE"/>
    <property type="match status" value="1"/>
</dbReference>
<dbReference type="InterPro" id="IPR036615">
    <property type="entry name" value="Mur_ligase_C_dom_sf"/>
</dbReference>
<dbReference type="Gene3D" id="3.90.190.20">
    <property type="entry name" value="Mur ligase, C-terminal domain"/>
    <property type="match status" value="1"/>
</dbReference>
<evidence type="ECO:0000259" key="17">
    <source>
        <dbReference type="Pfam" id="PF02875"/>
    </source>
</evidence>
<dbReference type="STRING" id="526227.Mesil_1671"/>
<evidence type="ECO:0000256" key="9">
    <source>
        <dbReference type="ARBA" id="ARBA00022960"/>
    </source>
</evidence>
<dbReference type="Pfam" id="PF01225">
    <property type="entry name" value="Mur_ligase"/>
    <property type="match status" value="1"/>
</dbReference>
<keyword evidence="4 14" id="KW-0963">Cytoplasm</keyword>
<dbReference type="HAMAP" id="MF_00046">
    <property type="entry name" value="MurC"/>
    <property type="match status" value="1"/>
</dbReference>
<dbReference type="GO" id="GO:0008763">
    <property type="term" value="F:UDP-N-acetylmuramate-L-alanine ligase activity"/>
    <property type="evidence" value="ECO:0007669"/>
    <property type="project" value="UniProtKB-UniRule"/>
</dbReference>
<comment type="function">
    <text evidence="14">Cell wall formation.</text>
</comment>
<evidence type="ECO:0000256" key="10">
    <source>
        <dbReference type="ARBA" id="ARBA00022984"/>
    </source>
</evidence>
<dbReference type="EC" id="6.3.2.8" evidence="3 14"/>
<keyword evidence="11 14" id="KW-0131">Cell cycle</keyword>
<keyword evidence="10 14" id="KW-0573">Peptidoglycan synthesis</keyword>
<dbReference type="RefSeq" id="WP_013158118.1">
    <property type="nucleotide sequence ID" value="NC_014212.1"/>
</dbReference>
<evidence type="ECO:0000256" key="7">
    <source>
        <dbReference type="ARBA" id="ARBA00022741"/>
    </source>
</evidence>
<feature type="binding site" evidence="14">
    <location>
        <begin position="118"/>
        <end position="124"/>
    </location>
    <ligand>
        <name>ATP</name>
        <dbReference type="ChEBI" id="CHEBI:30616"/>
    </ligand>
</feature>
<evidence type="ECO:0000259" key="18">
    <source>
        <dbReference type="Pfam" id="PF08245"/>
    </source>
</evidence>
<dbReference type="InterPro" id="IPR036565">
    <property type="entry name" value="Mur-like_cat_sf"/>
</dbReference>
<dbReference type="Pfam" id="PF02875">
    <property type="entry name" value="Mur_ligase_C"/>
    <property type="match status" value="1"/>
</dbReference>
<reference evidence="19 20" key="1">
    <citation type="journal article" date="2010" name="Stand. Genomic Sci.">
        <title>Complete genome sequence of Meiothermus silvanus type strain (VI-R2).</title>
        <authorList>
            <person name="Sikorski J."/>
            <person name="Tindall B.J."/>
            <person name="Lowry S."/>
            <person name="Lucas S."/>
            <person name="Nolan M."/>
            <person name="Copeland A."/>
            <person name="Glavina Del Rio T."/>
            <person name="Tice H."/>
            <person name="Cheng J.F."/>
            <person name="Han C."/>
            <person name="Pitluck S."/>
            <person name="Liolios K."/>
            <person name="Ivanova N."/>
            <person name="Mavromatis K."/>
            <person name="Mikhailova N."/>
            <person name="Pati A."/>
            <person name="Goodwin L."/>
            <person name="Chen A."/>
            <person name="Palaniappan K."/>
            <person name="Land M."/>
            <person name="Hauser L."/>
            <person name="Chang Y.J."/>
            <person name="Jeffries C.D."/>
            <person name="Rohde M."/>
            <person name="Goker M."/>
            <person name="Woyke T."/>
            <person name="Bristow J."/>
            <person name="Eisen J.A."/>
            <person name="Markowitz V."/>
            <person name="Hugenholtz P."/>
            <person name="Kyrpides N.C."/>
            <person name="Klenk H.P."/>
            <person name="Lapidus A."/>
        </authorList>
    </citation>
    <scope>NUCLEOTIDE SEQUENCE [LARGE SCALE GENOMIC DNA]</scope>
    <source>
        <strain evidence="20">ATCC 700542 / DSM 9946 / VI-R2</strain>
    </source>
</reference>
<evidence type="ECO:0000256" key="13">
    <source>
        <dbReference type="ARBA" id="ARBA00047833"/>
    </source>
</evidence>
<dbReference type="GO" id="GO:0071555">
    <property type="term" value="P:cell wall organization"/>
    <property type="evidence" value="ECO:0007669"/>
    <property type="project" value="UniProtKB-KW"/>
</dbReference>
<dbReference type="UniPathway" id="UPA00219"/>
<dbReference type="GO" id="GO:0008360">
    <property type="term" value="P:regulation of cell shape"/>
    <property type="evidence" value="ECO:0007669"/>
    <property type="project" value="UniProtKB-KW"/>
</dbReference>
<dbReference type="SUPFAM" id="SSF51984">
    <property type="entry name" value="MurCD N-terminal domain"/>
    <property type="match status" value="1"/>
</dbReference>
<evidence type="ECO:0000256" key="6">
    <source>
        <dbReference type="ARBA" id="ARBA00022618"/>
    </source>
</evidence>
<sequence length="463" mass="50603">MKHRDRSPHTATHYHFVGIGGISMSALAAILLRDGLEVSGCDTQMNDLTAELAKLGAVVYQGHDPAHLDGVGVVVATTAVTDDEPELVEARRRNIPTLRRVHLLGEILGKGYSLGVTGSHGKTTTSAMLASIFLEAGTDPTVILGAKLPSMGGNARYGRGKYRIAEVDESDPWFQHLALDVAVVMNLEPDHVGTPTERRPNYHPDFDSLKEAVRRFARNAQRVVYNAEWPGLDELIQHPKRVSFGLEQGDCHTQNLHLLPMSSRFTVVWRGDPLGLVELGVPGLHNVVDALAAITVALLEGLPFSAIQKALAAFRGAHRRFELLGEIHGAWVVDDYAHNPTKVRSVLEAAKGTGRRVRAVFQPHRYLRTAQLWAEFAEALGLADEALVLEVYAAGEQPIPGVSGRMIADKLIAQGHNAQFLGWSEARDYLEKNLKDGDLVLTIGAGDVWKLGKELLERTKERA</sequence>
<dbReference type="Pfam" id="PF08245">
    <property type="entry name" value="Mur_ligase_M"/>
    <property type="match status" value="1"/>
</dbReference>
<dbReference type="InterPro" id="IPR004101">
    <property type="entry name" value="Mur_ligase_C"/>
</dbReference>
<dbReference type="EMBL" id="CP002042">
    <property type="protein sequence ID" value="ADH63556.1"/>
    <property type="molecule type" value="Genomic_DNA"/>
</dbReference>